<accession>A0A317N4P2</accession>
<dbReference type="GO" id="GO:0005524">
    <property type="term" value="F:ATP binding"/>
    <property type="evidence" value="ECO:0007669"/>
    <property type="project" value="UniProtKB-KW"/>
</dbReference>
<evidence type="ECO:0000256" key="7">
    <source>
        <dbReference type="ARBA" id="ARBA00023137"/>
    </source>
</evidence>
<dbReference type="NCBIfam" id="TIGR03018">
    <property type="entry name" value="pepcterm_TyrKin"/>
    <property type="match status" value="1"/>
</dbReference>
<proteinExistence type="inferred from homology"/>
<gene>
    <name evidence="10" type="ORF">C7443_101214</name>
</gene>
<evidence type="ECO:0000256" key="2">
    <source>
        <dbReference type="ARBA" id="ARBA00011903"/>
    </source>
</evidence>
<dbReference type="SUPFAM" id="SSF52540">
    <property type="entry name" value="P-loop containing nucleoside triphosphate hydrolases"/>
    <property type="match status" value="1"/>
</dbReference>
<dbReference type="InterPro" id="IPR027417">
    <property type="entry name" value="P-loop_NTPase"/>
</dbReference>
<comment type="similarity">
    <text evidence="1">Belongs to the CpsD/CapB family.</text>
</comment>
<keyword evidence="10" id="KW-0675">Receptor</keyword>
<dbReference type="CDD" id="cd05387">
    <property type="entry name" value="BY-kinase"/>
    <property type="match status" value="1"/>
</dbReference>
<dbReference type="NCBIfam" id="TIGR01007">
    <property type="entry name" value="eps_fam"/>
    <property type="match status" value="1"/>
</dbReference>
<sequence length="270" mass="29559">MPAKQEPKNREPATILHGVKRTRRSVTLDLQRIRDAGMVVPDGNRSRIKEEYRHVKRPLLLNASGKGAAVRENPNVIMVTSSQPGEGKTFTSINLALSIAAERDRTVLLVDADVLKPTVSKFFGVETGQGLVDFLIDDTLDLADVLVETSVPSLTLLPAGNGHHLSTELLGSESMHALVKEMSTRYSDRIIIMDSPPLLATTEARVLAGLVGQLIMVVEAERTRQSMVKEALALLEPDMTVGFVLNKSRGTLGNDYYGPYYYAYGEAGRE</sequence>
<dbReference type="InterPro" id="IPR050445">
    <property type="entry name" value="Bact_polysacc_biosynth/exp"/>
</dbReference>
<name>A0A317N4P2_9GAMM</name>
<protein>
    <recommendedName>
        <fullName evidence="2">non-specific protein-tyrosine kinase</fullName>
        <ecNumber evidence="2">2.7.10.2</ecNumber>
    </recommendedName>
</protein>
<evidence type="ECO:0000256" key="5">
    <source>
        <dbReference type="ARBA" id="ARBA00022777"/>
    </source>
</evidence>
<dbReference type="InterPro" id="IPR025669">
    <property type="entry name" value="AAA_dom"/>
</dbReference>
<keyword evidence="11" id="KW-1185">Reference proteome</keyword>
<dbReference type="Proteomes" id="UP000246569">
    <property type="component" value="Unassembled WGS sequence"/>
</dbReference>
<dbReference type="InterPro" id="IPR005702">
    <property type="entry name" value="Wzc-like_C"/>
</dbReference>
<evidence type="ECO:0000313" key="11">
    <source>
        <dbReference type="Proteomes" id="UP000246569"/>
    </source>
</evidence>
<dbReference type="Pfam" id="PF13614">
    <property type="entry name" value="AAA_31"/>
    <property type="match status" value="1"/>
</dbReference>
<dbReference type="AlphaFoldDB" id="A0A317N4P2"/>
<evidence type="ECO:0000256" key="3">
    <source>
        <dbReference type="ARBA" id="ARBA00022679"/>
    </source>
</evidence>
<evidence type="ECO:0000256" key="8">
    <source>
        <dbReference type="ARBA" id="ARBA00051245"/>
    </source>
</evidence>
<dbReference type="EMBL" id="QGTJ01000001">
    <property type="protein sequence ID" value="PWV65729.1"/>
    <property type="molecule type" value="Genomic_DNA"/>
</dbReference>
<dbReference type="PANTHER" id="PTHR32309">
    <property type="entry name" value="TYROSINE-PROTEIN KINASE"/>
    <property type="match status" value="1"/>
</dbReference>
<evidence type="ECO:0000256" key="4">
    <source>
        <dbReference type="ARBA" id="ARBA00022741"/>
    </source>
</evidence>
<organism evidence="10 11">
    <name type="scientific">Plasticicumulans acidivorans</name>
    <dbReference type="NCBI Taxonomy" id="886464"/>
    <lineage>
        <taxon>Bacteria</taxon>
        <taxon>Pseudomonadati</taxon>
        <taxon>Pseudomonadota</taxon>
        <taxon>Gammaproteobacteria</taxon>
        <taxon>Candidatus Competibacteraceae</taxon>
        <taxon>Plasticicumulans</taxon>
    </lineage>
</organism>
<dbReference type="EC" id="2.7.10.2" evidence="2"/>
<dbReference type="GO" id="GO:0005886">
    <property type="term" value="C:plasma membrane"/>
    <property type="evidence" value="ECO:0007669"/>
    <property type="project" value="TreeGrafter"/>
</dbReference>
<keyword evidence="4" id="KW-0547">Nucleotide-binding</keyword>
<keyword evidence="6" id="KW-0067">ATP-binding</keyword>
<keyword evidence="3" id="KW-0808">Transferase</keyword>
<feature type="domain" description="AAA" evidence="9">
    <location>
        <begin position="76"/>
        <end position="208"/>
    </location>
</feature>
<reference evidence="10 11" key="1">
    <citation type="submission" date="2018-05" db="EMBL/GenBank/DDBJ databases">
        <title>Genomic Encyclopedia of Type Strains, Phase IV (KMG-IV): sequencing the most valuable type-strain genomes for metagenomic binning, comparative biology and taxonomic classification.</title>
        <authorList>
            <person name="Goeker M."/>
        </authorList>
    </citation>
    <scope>NUCLEOTIDE SEQUENCE [LARGE SCALE GENOMIC DNA]</scope>
    <source>
        <strain evidence="10 11">DSM 23606</strain>
    </source>
</reference>
<evidence type="ECO:0000259" key="9">
    <source>
        <dbReference type="Pfam" id="PF13614"/>
    </source>
</evidence>
<evidence type="ECO:0000256" key="1">
    <source>
        <dbReference type="ARBA" id="ARBA00007316"/>
    </source>
</evidence>
<comment type="caution">
    <text evidence="10">The sequence shown here is derived from an EMBL/GenBank/DDBJ whole genome shotgun (WGS) entry which is preliminary data.</text>
</comment>
<keyword evidence="5 10" id="KW-0418">Kinase</keyword>
<comment type="catalytic activity">
    <reaction evidence="8">
        <text>L-tyrosyl-[protein] + ATP = O-phospho-L-tyrosyl-[protein] + ADP + H(+)</text>
        <dbReference type="Rhea" id="RHEA:10596"/>
        <dbReference type="Rhea" id="RHEA-COMP:10136"/>
        <dbReference type="Rhea" id="RHEA-COMP:20101"/>
        <dbReference type="ChEBI" id="CHEBI:15378"/>
        <dbReference type="ChEBI" id="CHEBI:30616"/>
        <dbReference type="ChEBI" id="CHEBI:46858"/>
        <dbReference type="ChEBI" id="CHEBI:61978"/>
        <dbReference type="ChEBI" id="CHEBI:456216"/>
        <dbReference type="EC" id="2.7.10.2"/>
    </reaction>
</comment>
<evidence type="ECO:0000313" key="10">
    <source>
        <dbReference type="EMBL" id="PWV65729.1"/>
    </source>
</evidence>
<keyword evidence="7 10" id="KW-0829">Tyrosine-protein kinase</keyword>
<dbReference type="Gene3D" id="3.40.50.300">
    <property type="entry name" value="P-loop containing nucleotide triphosphate hydrolases"/>
    <property type="match status" value="1"/>
</dbReference>
<evidence type="ECO:0000256" key="6">
    <source>
        <dbReference type="ARBA" id="ARBA00022840"/>
    </source>
</evidence>
<dbReference type="GO" id="GO:0004715">
    <property type="term" value="F:non-membrane spanning protein tyrosine kinase activity"/>
    <property type="evidence" value="ECO:0007669"/>
    <property type="project" value="UniProtKB-EC"/>
</dbReference>
<dbReference type="PANTHER" id="PTHR32309:SF13">
    <property type="entry name" value="FERRIC ENTEROBACTIN TRANSPORT PROTEIN FEPE"/>
    <property type="match status" value="1"/>
</dbReference>